<evidence type="ECO:0000313" key="2">
    <source>
        <dbReference type="EMBL" id="CAF3723149.1"/>
    </source>
</evidence>
<sequence length="67" mass="7704">MILPAHAEGKNATKKADAFEQSSQQKATTLKDTIHVDLSIGVHDVVEQKNDRDDRFFFPKIHHKQKY</sequence>
<feature type="compositionally biased region" description="Basic and acidic residues" evidence="1">
    <location>
        <begin position="7"/>
        <end position="18"/>
    </location>
</feature>
<evidence type="ECO:0000313" key="3">
    <source>
        <dbReference type="Proteomes" id="UP000663836"/>
    </source>
</evidence>
<accession>A0A818WCW9</accession>
<protein>
    <submittedName>
        <fullName evidence="2">Uncharacterized protein</fullName>
    </submittedName>
</protein>
<feature type="region of interest" description="Disordered" evidence="1">
    <location>
        <begin position="1"/>
        <end position="26"/>
    </location>
</feature>
<gene>
    <name evidence="2" type="ORF">JBS370_LOCUS10925</name>
</gene>
<proteinExistence type="predicted"/>
<organism evidence="2 3">
    <name type="scientific">Rotaria sordida</name>
    <dbReference type="NCBI Taxonomy" id="392033"/>
    <lineage>
        <taxon>Eukaryota</taxon>
        <taxon>Metazoa</taxon>
        <taxon>Spiralia</taxon>
        <taxon>Gnathifera</taxon>
        <taxon>Rotifera</taxon>
        <taxon>Eurotatoria</taxon>
        <taxon>Bdelloidea</taxon>
        <taxon>Philodinida</taxon>
        <taxon>Philodinidae</taxon>
        <taxon>Rotaria</taxon>
    </lineage>
</organism>
<name>A0A818WCW9_9BILA</name>
<evidence type="ECO:0000256" key="1">
    <source>
        <dbReference type="SAM" id="MobiDB-lite"/>
    </source>
</evidence>
<dbReference type="AlphaFoldDB" id="A0A818WCW9"/>
<dbReference type="EMBL" id="CAJOBD010000818">
    <property type="protein sequence ID" value="CAF3723149.1"/>
    <property type="molecule type" value="Genomic_DNA"/>
</dbReference>
<dbReference type="Proteomes" id="UP000663836">
    <property type="component" value="Unassembled WGS sequence"/>
</dbReference>
<comment type="caution">
    <text evidence="2">The sequence shown here is derived from an EMBL/GenBank/DDBJ whole genome shotgun (WGS) entry which is preliminary data.</text>
</comment>
<reference evidence="2" key="1">
    <citation type="submission" date="2021-02" db="EMBL/GenBank/DDBJ databases">
        <authorList>
            <person name="Nowell W R."/>
        </authorList>
    </citation>
    <scope>NUCLEOTIDE SEQUENCE</scope>
</reference>